<keyword evidence="3" id="KW-1185">Reference proteome</keyword>
<evidence type="ECO:0000259" key="1">
    <source>
        <dbReference type="Pfam" id="PF08840"/>
    </source>
</evidence>
<proteinExistence type="predicted"/>
<gene>
    <name evidence="2" type="ORF">JOD17_003990</name>
</gene>
<evidence type="ECO:0000313" key="2">
    <source>
        <dbReference type="EMBL" id="MBM7634863.1"/>
    </source>
</evidence>
<dbReference type="Proteomes" id="UP000741863">
    <property type="component" value="Unassembled WGS sequence"/>
</dbReference>
<dbReference type="Gene3D" id="2.60.40.2240">
    <property type="entry name" value="Acyl-CoA thioester hydrolase/BAAT N-terminal domain"/>
    <property type="match status" value="1"/>
</dbReference>
<accession>A0ABS2PHE7</accession>
<feature type="domain" description="BAAT/Acyl-CoA thioester hydrolase C-terminal" evidence="1">
    <location>
        <begin position="189"/>
        <end position="416"/>
    </location>
</feature>
<dbReference type="Gene3D" id="3.40.50.1820">
    <property type="entry name" value="alpha/beta hydrolase"/>
    <property type="match status" value="1"/>
</dbReference>
<keyword evidence="2" id="KW-0378">Hydrolase</keyword>
<dbReference type="InterPro" id="IPR016662">
    <property type="entry name" value="Acyl-CoA_thioEstase_long-chain"/>
</dbReference>
<dbReference type="PANTHER" id="PTHR10824:SF4">
    <property type="entry name" value="ACYL-COENZYME A THIOESTERASE 1-LIKE"/>
    <property type="match status" value="1"/>
</dbReference>
<dbReference type="InterPro" id="IPR014940">
    <property type="entry name" value="BAAT_C"/>
</dbReference>
<dbReference type="GO" id="GO:0016787">
    <property type="term" value="F:hydrolase activity"/>
    <property type="evidence" value="ECO:0007669"/>
    <property type="project" value="UniProtKB-KW"/>
</dbReference>
<sequence>MIEQKVRIEIQEESTLVTECVSLQIETGDANKSFRIAISTKDDRGHTFVASIDALTDEQGSIKMHNDLMRLIESMRSKDGKERMFVKHSDAPVTFELELMDDDKVIAKAMVTRTFLKDDIQKEVIEDKELVGTVYYPHTNDPLPAIVIVGGSDGAHHESAAALLASKGYVVMALAYFGKAGLPKGIVNIPLEYVDNAFTYLKEKTIVDNERLAMIGHSRGSELALLYASSYSSLKAVVGVAPSAVQFSGIQNFQPVAKPAWTYNGESLSYFAAKQTFSDMLSFFGHMIKRKPFSGLEAIERNLADQKQYEEHLIPVEKIDASVMLVAGTDDHVQPAVFFSELMEKKLQHHSKSKVHVRIQEGAGHFSAFPSHLPHLPQTLGDTNAAMSMIFGGTREANAEATIDSWDETLTFLEECL</sequence>
<dbReference type="InterPro" id="IPR029058">
    <property type="entry name" value="AB_hydrolase_fold"/>
</dbReference>
<dbReference type="RefSeq" id="WP_204699622.1">
    <property type="nucleotide sequence ID" value="NZ_JAFBEC010000018.1"/>
</dbReference>
<dbReference type="PIRSF" id="PIRSF016521">
    <property type="entry name" value="Acyl-CoA_hydro"/>
    <property type="match status" value="1"/>
</dbReference>
<dbReference type="EMBL" id="JAFBEC010000018">
    <property type="protein sequence ID" value="MBM7634863.1"/>
    <property type="molecule type" value="Genomic_DNA"/>
</dbReference>
<organism evidence="2 3">
    <name type="scientific">Geomicrobium sediminis</name>
    <dbReference type="NCBI Taxonomy" id="1347788"/>
    <lineage>
        <taxon>Bacteria</taxon>
        <taxon>Bacillati</taxon>
        <taxon>Bacillota</taxon>
        <taxon>Bacilli</taxon>
        <taxon>Bacillales</taxon>
        <taxon>Geomicrobium</taxon>
    </lineage>
</organism>
<reference evidence="2 3" key="1">
    <citation type="submission" date="2021-01" db="EMBL/GenBank/DDBJ databases">
        <title>Genomic Encyclopedia of Type Strains, Phase IV (KMG-IV): sequencing the most valuable type-strain genomes for metagenomic binning, comparative biology and taxonomic classification.</title>
        <authorList>
            <person name="Goeker M."/>
        </authorList>
    </citation>
    <scope>NUCLEOTIDE SEQUENCE [LARGE SCALE GENOMIC DNA]</scope>
    <source>
        <strain evidence="2 3">DSM 25540</strain>
    </source>
</reference>
<protein>
    <submittedName>
        <fullName evidence="2">Dienelactone hydrolase</fullName>
    </submittedName>
</protein>
<dbReference type="Pfam" id="PF08840">
    <property type="entry name" value="BAAT_C"/>
    <property type="match status" value="1"/>
</dbReference>
<dbReference type="PANTHER" id="PTHR10824">
    <property type="entry name" value="ACYL-COENZYME A THIOESTERASE-RELATED"/>
    <property type="match status" value="1"/>
</dbReference>
<dbReference type="InterPro" id="IPR042490">
    <property type="entry name" value="Thio_Ohase/BAAT_N"/>
</dbReference>
<evidence type="ECO:0000313" key="3">
    <source>
        <dbReference type="Proteomes" id="UP000741863"/>
    </source>
</evidence>
<name>A0ABS2PHE7_9BACL</name>
<comment type="caution">
    <text evidence="2">The sequence shown here is derived from an EMBL/GenBank/DDBJ whole genome shotgun (WGS) entry which is preliminary data.</text>
</comment>
<dbReference type="SUPFAM" id="SSF53474">
    <property type="entry name" value="alpha/beta-Hydrolases"/>
    <property type="match status" value="1"/>
</dbReference>